<dbReference type="InterPro" id="IPR001611">
    <property type="entry name" value="Leu-rich_rpt"/>
</dbReference>
<comment type="subcellular location">
    <subcellularLocation>
        <location evidence="1">Cell membrane</location>
        <topology evidence="1">Single-pass type I membrane protein</topology>
    </subcellularLocation>
</comment>
<dbReference type="Gene3D" id="3.80.10.10">
    <property type="entry name" value="Ribonuclease Inhibitor"/>
    <property type="match status" value="1"/>
</dbReference>
<comment type="caution">
    <text evidence="11">The sequence shown here is derived from an EMBL/GenBank/DDBJ whole genome shotgun (WGS) entry which is preliminary data.</text>
</comment>
<evidence type="ECO:0000313" key="12">
    <source>
        <dbReference type="Proteomes" id="UP001174677"/>
    </source>
</evidence>
<evidence type="ECO:0000256" key="9">
    <source>
        <dbReference type="ARBA" id="ARBA00023170"/>
    </source>
</evidence>
<evidence type="ECO:0000256" key="7">
    <source>
        <dbReference type="ARBA" id="ARBA00022989"/>
    </source>
</evidence>
<evidence type="ECO:0000256" key="5">
    <source>
        <dbReference type="ARBA" id="ARBA00022692"/>
    </source>
</evidence>
<evidence type="ECO:0000256" key="4">
    <source>
        <dbReference type="ARBA" id="ARBA00022614"/>
    </source>
</evidence>
<evidence type="ECO:0008006" key="13">
    <source>
        <dbReference type="Google" id="ProtNLM"/>
    </source>
</evidence>
<comment type="similarity">
    <text evidence="2">Belongs to the RLP family.</text>
</comment>
<proteinExistence type="inferred from homology"/>
<dbReference type="PRINTS" id="PR00019">
    <property type="entry name" value="LEURICHRPT"/>
</dbReference>
<dbReference type="Pfam" id="PF00560">
    <property type="entry name" value="LRR_1"/>
    <property type="match status" value="3"/>
</dbReference>
<dbReference type="SUPFAM" id="SSF52058">
    <property type="entry name" value="L domain-like"/>
    <property type="match status" value="1"/>
</dbReference>
<evidence type="ECO:0000256" key="6">
    <source>
        <dbReference type="ARBA" id="ARBA00022737"/>
    </source>
</evidence>
<sequence length="144" mass="16373">MRDLANSYDYSVSLTLKGLEIEFVKIQRLFTTINLSCNKFTGKIPRLIGKLKSLKQLNLSHNQLTGNIQQSLGNLSNLESLNLSSNLLVGRIPMQLVDLTFIQVFWVSHNQLEVPIPEGNQFKTFDKSSYEGKLGNLWISTRKM</sequence>
<keyword evidence="4" id="KW-0433">Leucine-rich repeat</keyword>
<dbReference type="InterPro" id="IPR032675">
    <property type="entry name" value="LRR_dom_sf"/>
</dbReference>
<protein>
    <recommendedName>
        <fullName evidence="13">Leucine-rich repeat-containing N-terminal plant-type domain-containing protein</fullName>
    </recommendedName>
</protein>
<evidence type="ECO:0000256" key="1">
    <source>
        <dbReference type="ARBA" id="ARBA00004251"/>
    </source>
</evidence>
<keyword evidence="8" id="KW-0472">Membrane</keyword>
<evidence type="ECO:0000256" key="10">
    <source>
        <dbReference type="ARBA" id="ARBA00023180"/>
    </source>
</evidence>
<accession>A0ABQ9L6C9</accession>
<keyword evidence="9" id="KW-0675">Receptor</keyword>
<evidence type="ECO:0000256" key="8">
    <source>
        <dbReference type="ARBA" id="ARBA00023136"/>
    </source>
</evidence>
<keyword evidence="10" id="KW-0325">Glycoprotein</keyword>
<reference evidence="11" key="1">
    <citation type="journal article" date="2023" name="Plant Biotechnol. J.">
        <title>Chromosome-level wild Hevea brasiliensis genome provides new tools for genomic-assisted breeding and valuable loci to elevate rubber yield.</title>
        <authorList>
            <person name="Cheng H."/>
            <person name="Song X."/>
            <person name="Hu Y."/>
            <person name="Wu T."/>
            <person name="Yang Q."/>
            <person name="An Z."/>
            <person name="Feng S."/>
            <person name="Deng Z."/>
            <person name="Wu W."/>
            <person name="Zeng X."/>
            <person name="Tu M."/>
            <person name="Wang X."/>
            <person name="Huang H."/>
        </authorList>
    </citation>
    <scope>NUCLEOTIDE SEQUENCE</scope>
    <source>
        <strain evidence="11">MT/VB/25A 57/8</strain>
    </source>
</reference>
<organism evidence="11 12">
    <name type="scientific">Hevea brasiliensis</name>
    <name type="common">Para rubber tree</name>
    <name type="synonym">Siphonia brasiliensis</name>
    <dbReference type="NCBI Taxonomy" id="3981"/>
    <lineage>
        <taxon>Eukaryota</taxon>
        <taxon>Viridiplantae</taxon>
        <taxon>Streptophyta</taxon>
        <taxon>Embryophyta</taxon>
        <taxon>Tracheophyta</taxon>
        <taxon>Spermatophyta</taxon>
        <taxon>Magnoliopsida</taxon>
        <taxon>eudicotyledons</taxon>
        <taxon>Gunneridae</taxon>
        <taxon>Pentapetalae</taxon>
        <taxon>rosids</taxon>
        <taxon>fabids</taxon>
        <taxon>Malpighiales</taxon>
        <taxon>Euphorbiaceae</taxon>
        <taxon>Crotonoideae</taxon>
        <taxon>Micrandreae</taxon>
        <taxon>Hevea</taxon>
    </lineage>
</organism>
<dbReference type="EMBL" id="JARPOI010000014">
    <property type="protein sequence ID" value="KAJ9160230.1"/>
    <property type="molecule type" value="Genomic_DNA"/>
</dbReference>
<evidence type="ECO:0000313" key="11">
    <source>
        <dbReference type="EMBL" id="KAJ9160230.1"/>
    </source>
</evidence>
<keyword evidence="5" id="KW-0812">Transmembrane</keyword>
<evidence type="ECO:0000256" key="2">
    <source>
        <dbReference type="ARBA" id="ARBA00009592"/>
    </source>
</evidence>
<gene>
    <name evidence="11" type="ORF">P3X46_025651</name>
</gene>
<name>A0ABQ9L6C9_HEVBR</name>
<keyword evidence="3" id="KW-1003">Cell membrane</keyword>
<dbReference type="PANTHER" id="PTHR27004">
    <property type="entry name" value="RECEPTOR-LIKE PROTEIN 12 ISOFORM X1"/>
    <property type="match status" value="1"/>
</dbReference>
<keyword evidence="7" id="KW-1133">Transmembrane helix</keyword>
<dbReference type="PANTHER" id="PTHR27004:SF411">
    <property type="entry name" value="OS11G0173550 PROTEIN"/>
    <property type="match status" value="1"/>
</dbReference>
<dbReference type="Proteomes" id="UP001174677">
    <property type="component" value="Chromosome 14"/>
</dbReference>
<keyword evidence="6" id="KW-0677">Repeat</keyword>
<keyword evidence="12" id="KW-1185">Reference proteome</keyword>
<evidence type="ECO:0000256" key="3">
    <source>
        <dbReference type="ARBA" id="ARBA00022475"/>
    </source>
</evidence>